<name>A0A3S0N4R2_9FLAO</name>
<organism evidence="1 2">
    <name type="scientific">Chryseobacterium arthrosphaerae</name>
    <dbReference type="NCBI Taxonomy" id="651561"/>
    <lineage>
        <taxon>Bacteria</taxon>
        <taxon>Pseudomonadati</taxon>
        <taxon>Bacteroidota</taxon>
        <taxon>Flavobacteriia</taxon>
        <taxon>Flavobacteriales</taxon>
        <taxon>Weeksellaceae</taxon>
        <taxon>Chryseobacterium group</taxon>
        <taxon>Chryseobacterium</taxon>
    </lineage>
</organism>
<dbReference type="AlphaFoldDB" id="A0A3S0N4R2"/>
<accession>A0A3S0N4R2</accession>
<evidence type="ECO:0000313" key="1">
    <source>
        <dbReference type="EMBL" id="RTZ46055.1"/>
    </source>
</evidence>
<protein>
    <submittedName>
        <fullName evidence="1">Uncharacterized protein</fullName>
    </submittedName>
</protein>
<gene>
    <name evidence="1" type="ORF">EJ377_16090</name>
</gene>
<dbReference type="EMBL" id="RYFC01000003">
    <property type="protein sequence ID" value="RTZ46055.1"/>
    <property type="molecule type" value="Genomic_DNA"/>
</dbReference>
<comment type="caution">
    <text evidence="1">The sequence shown here is derived from an EMBL/GenBank/DDBJ whole genome shotgun (WGS) entry which is preliminary data.</text>
</comment>
<proteinExistence type="predicted"/>
<evidence type="ECO:0000313" key="2">
    <source>
        <dbReference type="Proteomes" id="UP000276953"/>
    </source>
</evidence>
<reference evidence="1 2" key="1">
    <citation type="submission" date="2018-12" db="EMBL/GenBank/DDBJ databases">
        <title>Draft Genome Sequence of Chryseobacterium arthrosphaerae strain ED882-96 Isolated from the Blood of a Patient with Liver Cirrhosis in Taiwan.</title>
        <authorList>
            <person name="Lin J.-N."/>
            <person name="Lai C.-H."/>
            <person name="Yang C.-H."/>
            <person name="Huang Y.-H."/>
        </authorList>
    </citation>
    <scope>NUCLEOTIDE SEQUENCE [LARGE SCALE GENOMIC DNA]</scope>
    <source>
        <strain evidence="1 2">ED882-96</strain>
    </source>
</reference>
<sequence length="80" mass="9403">MNGEYSFDFDLIGSPIANSFNNFPILKDLVERIWNTNIRQKYICFKRKKDNNYKPVVDGGNVGDIFLNHQQNMYTLVKKL</sequence>
<dbReference type="Proteomes" id="UP000276953">
    <property type="component" value="Unassembled WGS sequence"/>
</dbReference>